<dbReference type="Proteomes" id="UP000283644">
    <property type="component" value="Unassembled WGS sequence"/>
</dbReference>
<gene>
    <name evidence="2" type="ORF">D0Z08_03560</name>
</gene>
<comment type="caution">
    <text evidence="2">The sequence shown here is derived from an EMBL/GenBank/DDBJ whole genome shotgun (WGS) entry which is preliminary data.</text>
</comment>
<proteinExistence type="predicted"/>
<dbReference type="SUPFAM" id="SSF69322">
    <property type="entry name" value="Tricorn protease domain 2"/>
    <property type="match status" value="1"/>
</dbReference>
<dbReference type="Gene3D" id="2.130.10.10">
    <property type="entry name" value="YVTN repeat-like/Quinoprotein amine dehydrogenase"/>
    <property type="match status" value="1"/>
</dbReference>
<evidence type="ECO:0000313" key="2">
    <source>
        <dbReference type="EMBL" id="RHW28922.1"/>
    </source>
</evidence>
<dbReference type="AlphaFoldDB" id="A0A417Y846"/>
<name>A0A417Y846_9ACTN</name>
<evidence type="ECO:0008006" key="4">
    <source>
        <dbReference type="Google" id="ProtNLM"/>
    </source>
</evidence>
<reference evidence="2 3" key="1">
    <citation type="submission" date="2018-09" db="EMBL/GenBank/DDBJ databases">
        <title>Genome sequencing of Nocardioides immobilis CCTCC AB 2017083 for comparison to Nocardioides silvaticus.</title>
        <authorList>
            <person name="Li C."/>
            <person name="Wang G."/>
        </authorList>
    </citation>
    <scope>NUCLEOTIDE SEQUENCE [LARGE SCALE GENOMIC DNA]</scope>
    <source>
        <strain evidence="2 3">CCTCC AB 2017083</strain>
    </source>
</reference>
<sequence>MALAVLAAGCAGDPQQAAAPPDETSPTSPSSPTSATSTAPVRPGAWVDGLPVGPPPEIGYVIGNTYHSPEGRMVRVLRDHGVTSIARLGDGFLVTSDQIFEGSTGVYVLDDRGRVDTSAGQPGHVPGAATVSGYPVLSADGATLHWLTFTPPESGLDLPTLLHTGDVDTGDVTTVRLDLAPSFLTEVTGVIDQRAILQTGWGGRGETWVSDGAAGLTRTPVLDRASMVSARARLVVAALGDVGIKVLDFDTRKVLWRQPHSYAMAFSPSGRQLLVGTRRRMSVVNARSGEVRHDVAPPPYRQKQWYAEQLAWEDERHLLASIELEHRAAVVRIDVRTSEVELAVDWTPTDGPFAVAFETRP</sequence>
<organism evidence="2 3">
    <name type="scientific">Nocardioides immobilis</name>
    <dbReference type="NCBI Taxonomy" id="2049295"/>
    <lineage>
        <taxon>Bacteria</taxon>
        <taxon>Bacillati</taxon>
        <taxon>Actinomycetota</taxon>
        <taxon>Actinomycetes</taxon>
        <taxon>Propionibacteriales</taxon>
        <taxon>Nocardioidaceae</taxon>
        <taxon>Nocardioides</taxon>
    </lineage>
</organism>
<dbReference type="EMBL" id="QXGH01000009">
    <property type="protein sequence ID" value="RHW28922.1"/>
    <property type="molecule type" value="Genomic_DNA"/>
</dbReference>
<evidence type="ECO:0000256" key="1">
    <source>
        <dbReference type="SAM" id="MobiDB-lite"/>
    </source>
</evidence>
<feature type="compositionally biased region" description="Low complexity" evidence="1">
    <location>
        <begin position="7"/>
        <end position="40"/>
    </location>
</feature>
<feature type="region of interest" description="Disordered" evidence="1">
    <location>
        <begin position="1"/>
        <end position="50"/>
    </location>
</feature>
<evidence type="ECO:0000313" key="3">
    <source>
        <dbReference type="Proteomes" id="UP000283644"/>
    </source>
</evidence>
<accession>A0A417Y846</accession>
<keyword evidence="3" id="KW-1185">Reference proteome</keyword>
<protein>
    <recommendedName>
        <fullName evidence="4">WD40 repeat domain-containing protein</fullName>
    </recommendedName>
</protein>
<dbReference type="InterPro" id="IPR015943">
    <property type="entry name" value="WD40/YVTN_repeat-like_dom_sf"/>
</dbReference>